<name>A0A4S4BSI8_9BACI</name>
<comment type="subcellular location">
    <subcellularLocation>
        <location evidence="1">Cytoplasm</location>
    </subcellularLocation>
</comment>
<dbReference type="Proteomes" id="UP000310334">
    <property type="component" value="Unassembled WGS sequence"/>
</dbReference>
<dbReference type="GO" id="GO:0000160">
    <property type="term" value="P:phosphorelay signal transduction system"/>
    <property type="evidence" value="ECO:0007669"/>
    <property type="project" value="UniProtKB-KW"/>
</dbReference>
<dbReference type="Pfam" id="PF12833">
    <property type="entry name" value="HTH_18"/>
    <property type="match status" value="1"/>
</dbReference>
<organism evidence="9 10">
    <name type="scientific">Metabacillus sediminilitoris</name>
    <dbReference type="NCBI Taxonomy" id="2567941"/>
    <lineage>
        <taxon>Bacteria</taxon>
        <taxon>Bacillati</taxon>
        <taxon>Bacillota</taxon>
        <taxon>Bacilli</taxon>
        <taxon>Bacillales</taxon>
        <taxon>Bacillaceae</taxon>
        <taxon>Metabacillus</taxon>
    </lineage>
</organism>
<protein>
    <submittedName>
        <fullName evidence="9">Response regulator</fullName>
    </submittedName>
</protein>
<dbReference type="GO" id="GO:0043565">
    <property type="term" value="F:sequence-specific DNA binding"/>
    <property type="evidence" value="ECO:0007669"/>
    <property type="project" value="InterPro"/>
</dbReference>
<sequence length="412" mass="47632">MSDYWKVLIADDEPIIREGIRESVDWSSLQMEVIAEAEDGEEALELAIKHNINILLADLNMPIMNGLTLIKEIRQRLPHCKIVIITGHDEFSYAQEALRLHVTDYILKPANPEQLKKVLDGVRQELEATVKHDEYVEMASNQISKNLTILRERFCREWIEGRVDEAEICKQLEFLKLPQHNPQHFAVIQCPEYFANKPLLKEKEKQMFMFSIENILTELFQSTTHVIFRDEDGLIVLILWGDVSYETFDKIDKTVKECLKITLMMHVEKVEGGLPSVPEIYKRCKDKVYNDSTISPVVRRARQYIESHFTESSIALEVVAQNLHVSPVYLSRMIKQELGMSFVSLVTNMRIKKAIHLLNSTVLPIVEIAELVGYDTQHYFSTAFKKIMGVSPINYRKNYLLVDGKVNESNNH</sequence>
<dbReference type="SMART" id="SM00342">
    <property type="entry name" value="HTH_ARAC"/>
    <property type="match status" value="1"/>
</dbReference>
<dbReference type="SMART" id="SM00448">
    <property type="entry name" value="REC"/>
    <property type="match status" value="1"/>
</dbReference>
<feature type="modified residue" description="4-aspartylphosphate" evidence="8">
    <location>
        <position position="58"/>
    </location>
</feature>
<dbReference type="InterPro" id="IPR020449">
    <property type="entry name" value="Tscrpt_reg_AraC-type_HTH"/>
</dbReference>
<dbReference type="InterPro" id="IPR051552">
    <property type="entry name" value="HptR"/>
</dbReference>
<evidence type="ECO:0000256" key="6">
    <source>
        <dbReference type="ARBA" id="ARBA00023125"/>
    </source>
</evidence>
<evidence type="ECO:0000256" key="7">
    <source>
        <dbReference type="ARBA" id="ARBA00023163"/>
    </source>
</evidence>
<dbReference type="PROSITE" id="PS00041">
    <property type="entry name" value="HTH_ARAC_FAMILY_1"/>
    <property type="match status" value="1"/>
</dbReference>
<keyword evidence="7" id="KW-0804">Transcription</keyword>
<dbReference type="InterPro" id="IPR011006">
    <property type="entry name" value="CheY-like_superfamily"/>
</dbReference>
<evidence type="ECO:0000256" key="8">
    <source>
        <dbReference type="PROSITE-ProRule" id="PRU00169"/>
    </source>
</evidence>
<dbReference type="Gene3D" id="1.10.10.60">
    <property type="entry name" value="Homeodomain-like"/>
    <property type="match status" value="2"/>
</dbReference>
<dbReference type="PRINTS" id="PR00032">
    <property type="entry name" value="HTHARAC"/>
</dbReference>
<gene>
    <name evidence="9" type="ORF">E6W99_19170</name>
</gene>
<dbReference type="InterPro" id="IPR018062">
    <property type="entry name" value="HTH_AraC-typ_CS"/>
</dbReference>
<dbReference type="PANTHER" id="PTHR42713">
    <property type="entry name" value="HISTIDINE KINASE-RELATED"/>
    <property type="match status" value="1"/>
</dbReference>
<evidence type="ECO:0000313" key="10">
    <source>
        <dbReference type="Proteomes" id="UP000310334"/>
    </source>
</evidence>
<dbReference type="Gene3D" id="3.40.50.2300">
    <property type="match status" value="1"/>
</dbReference>
<dbReference type="GO" id="GO:0005737">
    <property type="term" value="C:cytoplasm"/>
    <property type="evidence" value="ECO:0007669"/>
    <property type="project" value="UniProtKB-SubCell"/>
</dbReference>
<comment type="caution">
    <text evidence="9">The sequence shown here is derived from an EMBL/GenBank/DDBJ whole genome shotgun (WGS) entry which is preliminary data.</text>
</comment>
<dbReference type="CDD" id="cd17536">
    <property type="entry name" value="REC_YesN-like"/>
    <property type="match status" value="1"/>
</dbReference>
<dbReference type="SUPFAM" id="SSF46689">
    <property type="entry name" value="Homeodomain-like"/>
    <property type="match status" value="1"/>
</dbReference>
<accession>A0A4S4BSI8</accession>
<keyword evidence="10" id="KW-1185">Reference proteome</keyword>
<dbReference type="AlphaFoldDB" id="A0A4S4BSI8"/>
<dbReference type="InterPro" id="IPR001789">
    <property type="entry name" value="Sig_transdc_resp-reg_receiver"/>
</dbReference>
<reference evidence="9 10" key="1">
    <citation type="submission" date="2019-04" db="EMBL/GenBank/DDBJ databases">
        <title>Bacillus sediminilitoris sp. nov., isolated from a tidal flat sediment on the East China Sea.</title>
        <authorList>
            <person name="Wei Y."/>
            <person name="Mao H."/>
            <person name="Fang J."/>
        </authorList>
    </citation>
    <scope>NUCLEOTIDE SEQUENCE [LARGE SCALE GENOMIC DNA]</scope>
    <source>
        <strain evidence="9 10">DSL-17</strain>
    </source>
</reference>
<keyword evidence="2" id="KW-0963">Cytoplasm</keyword>
<keyword evidence="4" id="KW-0902">Two-component regulatory system</keyword>
<dbReference type="OrthoDB" id="342399at2"/>
<dbReference type="EMBL" id="SSNT01000015">
    <property type="protein sequence ID" value="THF77459.1"/>
    <property type="molecule type" value="Genomic_DNA"/>
</dbReference>
<dbReference type="GO" id="GO:0003700">
    <property type="term" value="F:DNA-binding transcription factor activity"/>
    <property type="evidence" value="ECO:0007669"/>
    <property type="project" value="InterPro"/>
</dbReference>
<evidence type="ECO:0000256" key="1">
    <source>
        <dbReference type="ARBA" id="ARBA00004496"/>
    </source>
</evidence>
<keyword evidence="6" id="KW-0238">DNA-binding</keyword>
<evidence type="ECO:0000313" key="9">
    <source>
        <dbReference type="EMBL" id="THF77459.1"/>
    </source>
</evidence>
<evidence type="ECO:0000256" key="2">
    <source>
        <dbReference type="ARBA" id="ARBA00022490"/>
    </source>
</evidence>
<evidence type="ECO:0000256" key="5">
    <source>
        <dbReference type="ARBA" id="ARBA00023015"/>
    </source>
</evidence>
<dbReference type="InterPro" id="IPR018060">
    <property type="entry name" value="HTH_AraC"/>
</dbReference>
<dbReference type="InterPro" id="IPR009057">
    <property type="entry name" value="Homeodomain-like_sf"/>
</dbReference>
<keyword evidence="5" id="KW-0805">Transcription regulation</keyword>
<dbReference type="SUPFAM" id="SSF52172">
    <property type="entry name" value="CheY-like"/>
    <property type="match status" value="1"/>
</dbReference>
<keyword evidence="3 8" id="KW-0597">Phosphoprotein</keyword>
<dbReference type="PANTHER" id="PTHR42713:SF3">
    <property type="entry name" value="TRANSCRIPTIONAL REGULATORY PROTEIN HPTR"/>
    <property type="match status" value="1"/>
</dbReference>
<dbReference type="RefSeq" id="WP_136356798.1">
    <property type="nucleotide sequence ID" value="NZ_CP046266.1"/>
</dbReference>
<dbReference type="PROSITE" id="PS01124">
    <property type="entry name" value="HTH_ARAC_FAMILY_2"/>
    <property type="match status" value="1"/>
</dbReference>
<dbReference type="Pfam" id="PF00072">
    <property type="entry name" value="Response_reg"/>
    <property type="match status" value="1"/>
</dbReference>
<evidence type="ECO:0000256" key="3">
    <source>
        <dbReference type="ARBA" id="ARBA00022553"/>
    </source>
</evidence>
<proteinExistence type="predicted"/>
<evidence type="ECO:0000256" key="4">
    <source>
        <dbReference type="ARBA" id="ARBA00023012"/>
    </source>
</evidence>
<dbReference type="PROSITE" id="PS50110">
    <property type="entry name" value="RESPONSE_REGULATORY"/>
    <property type="match status" value="1"/>
</dbReference>